<feature type="domain" description="SnoaL-like" evidence="1">
    <location>
        <begin position="67"/>
        <end position="163"/>
    </location>
</feature>
<comment type="caution">
    <text evidence="2">The sequence shown here is derived from an EMBL/GenBank/DDBJ whole genome shotgun (WGS) entry which is preliminary data.</text>
</comment>
<protein>
    <submittedName>
        <fullName evidence="2">Nuclear transport factor 2 family protein</fullName>
    </submittedName>
</protein>
<dbReference type="Gene3D" id="3.10.450.50">
    <property type="match status" value="1"/>
</dbReference>
<proteinExistence type="predicted"/>
<dbReference type="Proteomes" id="UP001139411">
    <property type="component" value="Unassembled WGS sequence"/>
</dbReference>
<reference evidence="2" key="1">
    <citation type="submission" date="2022-01" db="EMBL/GenBank/DDBJ databases">
        <title>Novel species in genus Dyadobacter.</title>
        <authorList>
            <person name="Ma C."/>
        </authorList>
    </citation>
    <scope>NUCLEOTIDE SEQUENCE</scope>
    <source>
        <strain evidence="2">CY357</strain>
    </source>
</reference>
<dbReference type="InterPro" id="IPR032710">
    <property type="entry name" value="NTF2-like_dom_sf"/>
</dbReference>
<evidence type="ECO:0000259" key="1">
    <source>
        <dbReference type="Pfam" id="PF13474"/>
    </source>
</evidence>
<accession>A0A9X1QB51</accession>
<evidence type="ECO:0000313" key="2">
    <source>
        <dbReference type="EMBL" id="MCF2497931.1"/>
    </source>
</evidence>
<dbReference type="AlphaFoldDB" id="A0A9X1QB51"/>
<dbReference type="InterPro" id="IPR037401">
    <property type="entry name" value="SnoaL-like"/>
</dbReference>
<organism evidence="2 3">
    <name type="scientific">Dyadobacter chenhuakuii</name>
    <dbReference type="NCBI Taxonomy" id="2909339"/>
    <lineage>
        <taxon>Bacteria</taxon>
        <taxon>Pseudomonadati</taxon>
        <taxon>Bacteroidota</taxon>
        <taxon>Cytophagia</taxon>
        <taxon>Cytophagales</taxon>
        <taxon>Spirosomataceae</taxon>
        <taxon>Dyadobacter</taxon>
    </lineage>
</organism>
<dbReference type="SUPFAM" id="SSF54427">
    <property type="entry name" value="NTF2-like"/>
    <property type="match status" value="1"/>
</dbReference>
<name>A0A9X1QB51_9BACT</name>
<sequence>MKKITSIQFIIILLFVASLYVAAISKDTQPLAIDHAKEQTQILQLIDTESKAFWDKDYNKWAACWVHAPYIRTMGWWKDGGVTVVKGWDERDSRTKGYMKDFPKPNPQNVRRENINVRIFKDAAWVTFDQYGTDTGEPLLDMPGLSRETRFLEKHNGQWKIAYAGWLLEGNKQ</sequence>
<dbReference type="RefSeq" id="WP_235177209.1">
    <property type="nucleotide sequence ID" value="NZ_JAKFFV010000004.1"/>
</dbReference>
<dbReference type="Pfam" id="PF13474">
    <property type="entry name" value="SnoaL_3"/>
    <property type="match status" value="1"/>
</dbReference>
<gene>
    <name evidence="2" type="ORF">L0661_06415</name>
</gene>
<evidence type="ECO:0000313" key="3">
    <source>
        <dbReference type="Proteomes" id="UP001139411"/>
    </source>
</evidence>
<dbReference type="EMBL" id="JAKFFV010000004">
    <property type="protein sequence ID" value="MCF2497931.1"/>
    <property type="molecule type" value="Genomic_DNA"/>
</dbReference>